<dbReference type="GeneID" id="31010431"/>
<feature type="compositionally biased region" description="Acidic residues" evidence="1">
    <location>
        <begin position="1"/>
        <end position="10"/>
    </location>
</feature>
<dbReference type="PANTHER" id="PTHR33112:SF9">
    <property type="entry name" value="HETEROKARYON INCOMPATIBILITY DOMAIN-CONTAINING PROTEIN"/>
    <property type="match status" value="1"/>
</dbReference>
<dbReference type="RefSeq" id="XP_020125164.1">
    <property type="nucleotide sequence ID" value="XM_020270172.1"/>
</dbReference>
<reference evidence="3 4" key="1">
    <citation type="submission" date="2016-10" db="EMBL/GenBank/DDBJ databases">
        <title>Proteomics and genomics reveal pathogen-plant mechanisms compatible with a hemibiotrophic lifestyle of Diplodia corticola.</title>
        <authorList>
            <person name="Fernandes I."/>
            <person name="De Jonge R."/>
            <person name="Van De Peer Y."/>
            <person name="Devreese B."/>
            <person name="Alves A."/>
            <person name="Esteves A.C."/>
        </authorList>
    </citation>
    <scope>NUCLEOTIDE SEQUENCE [LARGE SCALE GENOMIC DNA]</scope>
    <source>
        <strain evidence="3 4">CBS 112549</strain>
    </source>
</reference>
<dbReference type="OrthoDB" id="3691074at2759"/>
<comment type="caution">
    <text evidence="3">The sequence shown here is derived from an EMBL/GenBank/DDBJ whole genome shotgun (WGS) entry which is preliminary data.</text>
</comment>
<proteinExistence type="predicted"/>
<dbReference type="EMBL" id="MNUE01000104">
    <property type="protein sequence ID" value="OJD28904.1"/>
    <property type="molecule type" value="Genomic_DNA"/>
</dbReference>
<dbReference type="PANTHER" id="PTHR33112">
    <property type="entry name" value="DOMAIN PROTEIN, PUTATIVE-RELATED"/>
    <property type="match status" value="1"/>
</dbReference>
<feature type="domain" description="Heterokaryon incompatibility" evidence="2">
    <location>
        <begin position="306"/>
        <end position="459"/>
    </location>
</feature>
<name>A0A1J9QK99_9PEZI</name>
<keyword evidence="4" id="KW-1185">Reference proteome</keyword>
<evidence type="ECO:0000256" key="1">
    <source>
        <dbReference type="SAM" id="MobiDB-lite"/>
    </source>
</evidence>
<accession>A0A1J9QK99</accession>
<dbReference type="Pfam" id="PF06985">
    <property type="entry name" value="HET"/>
    <property type="match status" value="1"/>
</dbReference>
<gene>
    <name evidence="3" type="ORF">BKCO1_10400010</name>
</gene>
<evidence type="ECO:0000313" key="3">
    <source>
        <dbReference type="EMBL" id="OJD28904.1"/>
    </source>
</evidence>
<evidence type="ECO:0000313" key="4">
    <source>
        <dbReference type="Proteomes" id="UP000183809"/>
    </source>
</evidence>
<sequence>MASASDEPDEFGTTARHSAPNPATTGDALCDLCLQALTIDDKLAGGTVTEAPDKEAPVLDLSGFAPQQWTREDQKGLRHSRVRKRSETDEFGWTHHGFGPFEKWRLRGTCAGNNHERSATPPTLPELAGSADQNCLFCSRLTELFYEQYGEKSWWNLSDSRLRFSMQYEWEELRIEIKKVGEEMTVHYREMLDCLAVIVFRPEQYGEVDVYEFEVGAKPGNCRDWLKIMYNPLDIDGPASKNNIEFMKSCIDECVREHLGCRDKLSKENFIPTRLLDVGSAAGSDVRLRERREILSECLLGSQLKYATLSYCWGSSLPLKTTDQTFEQHKIGISVDGMPATFQDAVKLARELGIRYLWIDALCIIQDQVSKKDWEAESVTMTDIFAHSYVTICAAVSDSCFQNFLQRPSSRLLSLPFRSSLVPDISGEYSILLKGREERPERACFRSSRWSRRAWVWQEQVMATRQLVFCEEAVQFRCNNKIVFEYGLEASDLSMVLQKGSDYSRFWLEAVFVYSRRELTFAHDRLSAISGVAKFMQDSMKELGEPTEYLAGLWLDKSLGYQLRWVCDEPKLSYNEMLEWLQDEEHYCAPSWSWASRNTAIRCLRDRPGTEFQVVSYDLQPANSDAMVAVKFGSSITLGGKCRRTPIRPISGIFTPRIPERWPYSNYWKTSSPYGTMRFWLDWVPNLEDPEESNRQDQLHLFLTSTEGDRFAGGLLVLPSEGDDSGRELFYRVGAFNIDGDCQWLTETPKRSVTIV</sequence>
<evidence type="ECO:0000259" key="2">
    <source>
        <dbReference type="Pfam" id="PF06985"/>
    </source>
</evidence>
<dbReference type="InterPro" id="IPR010730">
    <property type="entry name" value="HET"/>
</dbReference>
<dbReference type="Proteomes" id="UP000183809">
    <property type="component" value="Unassembled WGS sequence"/>
</dbReference>
<protein>
    <submittedName>
        <fullName evidence="3">Heterokaryon incompatibility protein</fullName>
    </submittedName>
</protein>
<feature type="region of interest" description="Disordered" evidence="1">
    <location>
        <begin position="1"/>
        <end position="23"/>
    </location>
</feature>
<dbReference type="AlphaFoldDB" id="A0A1J9QK99"/>
<organism evidence="3 4">
    <name type="scientific">Diplodia corticola</name>
    <dbReference type="NCBI Taxonomy" id="236234"/>
    <lineage>
        <taxon>Eukaryota</taxon>
        <taxon>Fungi</taxon>
        <taxon>Dikarya</taxon>
        <taxon>Ascomycota</taxon>
        <taxon>Pezizomycotina</taxon>
        <taxon>Dothideomycetes</taxon>
        <taxon>Dothideomycetes incertae sedis</taxon>
        <taxon>Botryosphaeriales</taxon>
        <taxon>Botryosphaeriaceae</taxon>
        <taxon>Diplodia</taxon>
    </lineage>
</organism>
<dbReference type="STRING" id="236234.A0A1J9QK99"/>